<feature type="compositionally biased region" description="Pro residues" evidence="1">
    <location>
        <begin position="138"/>
        <end position="163"/>
    </location>
</feature>
<proteinExistence type="predicted"/>
<evidence type="ECO:0000256" key="1">
    <source>
        <dbReference type="SAM" id="MobiDB-lite"/>
    </source>
</evidence>
<feature type="chain" id="PRO_5046599158" evidence="2">
    <location>
        <begin position="26"/>
        <end position="163"/>
    </location>
</feature>
<accession>A0ABW8JXY9</accession>
<keyword evidence="4" id="KW-1185">Reference proteome</keyword>
<evidence type="ECO:0000256" key="2">
    <source>
        <dbReference type="SAM" id="SignalP"/>
    </source>
</evidence>
<keyword evidence="2" id="KW-0732">Signal</keyword>
<feature type="signal peptide" evidence="2">
    <location>
        <begin position="1"/>
        <end position="25"/>
    </location>
</feature>
<organism evidence="3 4">
    <name type="scientific">Dyella ginsengisoli</name>
    <dbReference type="NCBI Taxonomy" id="363848"/>
    <lineage>
        <taxon>Bacteria</taxon>
        <taxon>Pseudomonadati</taxon>
        <taxon>Pseudomonadota</taxon>
        <taxon>Gammaproteobacteria</taxon>
        <taxon>Lysobacterales</taxon>
        <taxon>Rhodanobacteraceae</taxon>
        <taxon>Dyella</taxon>
    </lineage>
</organism>
<feature type="compositionally biased region" description="Basic and acidic residues" evidence="1">
    <location>
        <begin position="104"/>
        <end position="113"/>
    </location>
</feature>
<gene>
    <name evidence="3" type="ORF">ISP17_14195</name>
</gene>
<reference evidence="3 4" key="1">
    <citation type="submission" date="2020-10" db="EMBL/GenBank/DDBJ databases">
        <title>Phylogeny of dyella-like bacteria.</title>
        <authorList>
            <person name="Fu J."/>
        </authorList>
    </citation>
    <scope>NUCLEOTIDE SEQUENCE [LARGE SCALE GENOMIC DNA]</scope>
    <source>
        <strain evidence="3 4">Gsoil3046</strain>
    </source>
</reference>
<dbReference type="EMBL" id="JADIKM010000003">
    <property type="protein sequence ID" value="MFK2905110.1"/>
    <property type="molecule type" value="Genomic_DNA"/>
</dbReference>
<name>A0ABW8JXY9_9GAMM</name>
<evidence type="ECO:0000313" key="3">
    <source>
        <dbReference type="EMBL" id="MFK2905110.1"/>
    </source>
</evidence>
<sequence length="163" mass="17656">MTRRTLTTRLIATLVGLTVAGSAMAQRATPMVDTPLFAHGQHHWIVDGIPPLPPGCLHDMPSPPPHPVLPDFTKDTRWQTTLGISAAQAAQVQQALEQQARQRQKFDEQRRSQDAASCEQIRSVIGDKAMAKWAEASPVPPPPPRPPMPPAPPAPPTLPVDAQ</sequence>
<feature type="region of interest" description="Disordered" evidence="1">
    <location>
        <begin position="100"/>
        <end position="163"/>
    </location>
</feature>
<evidence type="ECO:0000313" key="4">
    <source>
        <dbReference type="Proteomes" id="UP001620460"/>
    </source>
</evidence>
<comment type="caution">
    <text evidence="3">The sequence shown here is derived from an EMBL/GenBank/DDBJ whole genome shotgun (WGS) entry which is preliminary data.</text>
</comment>
<dbReference type="Proteomes" id="UP001620460">
    <property type="component" value="Unassembled WGS sequence"/>
</dbReference>
<protein>
    <submittedName>
        <fullName evidence="3">Uncharacterized protein</fullName>
    </submittedName>
</protein>
<dbReference type="RefSeq" id="WP_404634250.1">
    <property type="nucleotide sequence ID" value="NZ_JADIKM010000003.1"/>
</dbReference>